<keyword evidence="2" id="KW-1185">Reference proteome</keyword>
<reference evidence="2" key="1">
    <citation type="journal article" date="2019" name="Int. J. Syst. Evol. Microbiol.">
        <title>The Global Catalogue of Microorganisms (GCM) 10K type strain sequencing project: providing services to taxonomists for standard genome sequencing and annotation.</title>
        <authorList>
            <consortium name="The Broad Institute Genomics Platform"/>
            <consortium name="The Broad Institute Genome Sequencing Center for Infectious Disease"/>
            <person name="Wu L."/>
            <person name="Ma J."/>
        </authorList>
    </citation>
    <scope>NUCLEOTIDE SEQUENCE [LARGE SCALE GENOMIC DNA]</scope>
    <source>
        <strain evidence="2">CGMCC 4.7608</strain>
    </source>
</reference>
<dbReference type="EMBL" id="JBHSEK010000001">
    <property type="protein sequence ID" value="MFC4488128.1"/>
    <property type="molecule type" value="Genomic_DNA"/>
</dbReference>
<protein>
    <recommendedName>
        <fullName evidence="3">Flagellar protein FliT</fullName>
    </recommendedName>
</protein>
<gene>
    <name evidence="1" type="ORF">ACFO0R_00695</name>
</gene>
<comment type="caution">
    <text evidence="1">The sequence shown here is derived from an EMBL/GenBank/DDBJ whole genome shotgun (WGS) entry which is preliminary data.</text>
</comment>
<sequence length="96" mass="10873">MAELDALTSELAAVVTAKDYERFSVLQAQQEKLMARLLAALNKDALAALDEPQRAGLRELVQRREAIQAELAQWSEDVRAELVLINQNSRVLKHYR</sequence>
<evidence type="ECO:0000313" key="1">
    <source>
        <dbReference type="EMBL" id="MFC4488128.1"/>
    </source>
</evidence>
<name>A0ABV8ZNS5_9NEIS</name>
<dbReference type="Proteomes" id="UP001595999">
    <property type="component" value="Unassembled WGS sequence"/>
</dbReference>
<organism evidence="1 2">
    <name type="scientific">Chromobacterium aquaticum</name>
    <dbReference type="NCBI Taxonomy" id="467180"/>
    <lineage>
        <taxon>Bacteria</taxon>
        <taxon>Pseudomonadati</taxon>
        <taxon>Pseudomonadota</taxon>
        <taxon>Betaproteobacteria</taxon>
        <taxon>Neisseriales</taxon>
        <taxon>Chromobacteriaceae</taxon>
        <taxon>Chromobacterium</taxon>
    </lineage>
</organism>
<evidence type="ECO:0000313" key="2">
    <source>
        <dbReference type="Proteomes" id="UP001595999"/>
    </source>
</evidence>
<accession>A0ABV8ZNS5</accession>
<evidence type="ECO:0008006" key="3">
    <source>
        <dbReference type="Google" id="ProtNLM"/>
    </source>
</evidence>
<proteinExistence type="predicted"/>
<dbReference type="RefSeq" id="WP_231461831.1">
    <property type="nucleotide sequence ID" value="NZ_JAJOHW010000045.1"/>
</dbReference>